<sequence length="508" mass="54947">MIRHHRLRTVLCGTVFALTGCAVGPNFHAPQITSPRQWGFEPQAHSRLVSDPIDTQWWHSFRDPVLDSLVDRLAAQNLDLQTAGQRIDQARAQMHVAASAGLPQVSWAGNYDYRRLSTHGIFSLAQPQPNANFQFDFFSEAVSAGWDLDLFGMIRRAVEAQRAGELESLQARRAVALAAVSDLATSYMQLRGVQEQARITRDNLALAQRNLALVQSRFGNGVATSLDLAQSRAQVAQIASALPDLDDREATLINAIGFLLAQPPRALEAELTTPDIQPPVPPTVPVGLPSDLARRRPDVLVAEARLHQATAEVGMAQASFYPDITLTGNMGTESLSAADFFALPARQFAAGPTLNLPVFQGGRLMATLHLRKAQQKEAAIAFRKTVLGAWNDVDNAMTAYTQAQRARDQVREELTQNEAALAAARQRYVEGAADYLNVVAAQGSVLESQSALAANQTKIETTLVGLYRALGGGWQFAEPTPGTPAARTQAHISTNPQPVFSGAAALMP</sequence>
<dbReference type="InterPro" id="IPR003423">
    <property type="entry name" value="OMP_efflux"/>
</dbReference>
<dbReference type="SUPFAM" id="SSF56954">
    <property type="entry name" value="Outer membrane efflux proteins (OEP)"/>
    <property type="match status" value="1"/>
</dbReference>
<protein>
    <submittedName>
        <fullName evidence="4">Efflux transporter outer membrane subunit</fullName>
    </submittedName>
</protein>
<evidence type="ECO:0000313" key="4">
    <source>
        <dbReference type="EMBL" id="MBB2162750.1"/>
    </source>
</evidence>
<comment type="similarity">
    <text evidence="1 2">Belongs to the outer membrane factor (OMF) (TC 1.B.17) family.</text>
</comment>
<dbReference type="NCBIfam" id="TIGR01845">
    <property type="entry name" value="outer_NodT"/>
    <property type="match status" value="1"/>
</dbReference>
<dbReference type="Gene3D" id="2.20.200.10">
    <property type="entry name" value="Outer membrane efflux proteins (OEP)"/>
    <property type="match status" value="1"/>
</dbReference>
<keyword evidence="3" id="KW-0175">Coiled coil</keyword>
<dbReference type="Pfam" id="PF02321">
    <property type="entry name" value="OEP"/>
    <property type="match status" value="2"/>
</dbReference>
<keyword evidence="2" id="KW-0449">Lipoprotein</keyword>
<dbReference type="PANTHER" id="PTHR30203:SF25">
    <property type="entry name" value="OUTER MEMBRANE PROTEIN-RELATED"/>
    <property type="match status" value="1"/>
</dbReference>
<comment type="subcellular location">
    <subcellularLocation>
        <location evidence="2">Cell membrane</location>
        <topology evidence="2">Lipid-anchor</topology>
    </subcellularLocation>
</comment>
<keyword evidence="2" id="KW-0812">Transmembrane</keyword>
<dbReference type="GO" id="GO:0005886">
    <property type="term" value="C:plasma membrane"/>
    <property type="evidence" value="ECO:0007669"/>
    <property type="project" value="UniProtKB-SubCell"/>
</dbReference>
<gene>
    <name evidence="4" type="ORF">HLH48_21865</name>
</gene>
<dbReference type="Gene3D" id="1.20.1600.10">
    <property type="entry name" value="Outer membrane efflux proteins (OEP)"/>
    <property type="match status" value="1"/>
</dbReference>
<evidence type="ECO:0000256" key="1">
    <source>
        <dbReference type="ARBA" id="ARBA00007613"/>
    </source>
</evidence>
<dbReference type="InterPro" id="IPR010131">
    <property type="entry name" value="MdtP/NodT-like"/>
</dbReference>
<keyword evidence="2" id="KW-0564">Palmitate</keyword>
<dbReference type="PANTHER" id="PTHR30203">
    <property type="entry name" value="OUTER MEMBRANE CATION EFFLUX PROTEIN"/>
    <property type="match status" value="1"/>
</dbReference>
<comment type="caution">
    <text evidence="4">The sequence shown here is derived from an EMBL/GenBank/DDBJ whole genome shotgun (WGS) entry which is preliminary data.</text>
</comment>
<accession>A0A7W4NTY0</accession>
<reference evidence="4 5" key="1">
    <citation type="submission" date="2020-04" db="EMBL/GenBank/DDBJ databases">
        <title>Description of novel Gluconacetobacter.</title>
        <authorList>
            <person name="Sombolestani A."/>
        </authorList>
    </citation>
    <scope>NUCLEOTIDE SEQUENCE [LARGE SCALE GENOMIC DNA]</scope>
    <source>
        <strain evidence="4 5">LMG 19747</strain>
    </source>
</reference>
<proteinExistence type="inferred from homology"/>
<evidence type="ECO:0000256" key="3">
    <source>
        <dbReference type="SAM" id="Coils"/>
    </source>
</evidence>
<dbReference type="AlphaFoldDB" id="A0A7W4NTY0"/>
<organism evidence="4 5">
    <name type="scientific">Gluconacetobacter sacchari</name>
    <dbReference type="NCBI Taxonomy" id="92759"/>
    <lineage>
        <taxon>Bacteria</taxon>
        <taxon>Pseudomonadati</taxon>
        <taxon>Pseudomonadota</taxon>
        <taxon>Alphaproteobacteria</taxon>
        <taxon>Acetobacterales</taxon>
        <taxon>Acetobacteraceae</taxon>
        <taxon>Gluconacetobacter</taxon>
    </lineage>
</organism>
<feature type="coiled-coil region" evidence="3">
    <location>
        <begin position="393"/>
        <end position="427"/>
    </location>
</feature>
<dbReference type="PROSITE" id="PS51257">
    <property type="entry name" value="PROKAR_LIPOPROTEIN"/>
    <property type="match status" value="1"/>
</dbReference>
<evidence type="ECO:0000313" key="5">
    <source>
        <dbReference type="Proteomes" id="UP000589085"/>
    </source>
</evidence>
<dbReference type="RefSeq" id="WP_182999565.1">
    <property type="nucleotide sequence ID" value="NZ_JABEQJ010000052.1"/>
</dbReference>
<keyword evidence="2" id="KW-0472">Membrane</keyword>
<dbReference type="GO" id="GO:0015562">
    <property type="term" value="F:efflux transmembrane transporter activity"/>
    <property type="evidence" value="ECO:0007669"/>
    <property type="project" value="InterPro"/>
</dbReference>
<evidence type="ECO:0000256" key="2">
    <source>
        <dbReference type="RuleBase" id="RU362097"/>
    </source>
</evidence>
<dbReference type="EMBL" id="JABEQJ010000052">
    <property type="protein sequence ID" value="MBB2162750.1"/>
    <property type="molecule type" value="Genomic_DNA"/>
</dbReference>
<name>A0A7W4NTY0_9PROT</name>
<keyword evidence="2" id="KW-1134">Transmembrane beta strand</keyword>
<dbReference type="Proteomes" id="UP000589085">
    <property type="component" value="Unassembled WGS sequence"/>
</dbReference>